<keyword evidence="1" id="KW-0863">Zinc-finger</keyword>
<dbReference type="GO" id="GO:0008270">
    <property type="term" value="F:zinc ion binding"/>
    <property type="evidence" value="ECO:0007669"/>
    <property type="project" value="UniProtKB-KW"/>
</dbReference>
<keyword evidence="5" id="KW-1185">Reference proteome</keyword>
<organism evidence="4 5">
    <name type="scientific">Mycetomoellerius zeteki</name>
    <dbReference type="NCBI Taxonomy" id="64791"/>
    <lineage>
        <taxon>Eukaryota</taxon>
        <taxon>Metazoa</taxon>
        <taxon>Ecdysozoa</taxon>
        <taxon>Arthropoda</taxon>
        <taxon>Hexapoda</taxon>
        <taxon>Insecta</taxon>
        <taxon>Pterygota</taxon>
        <taxon>Neoptera</taxon>
        <taxon>Endopterygota</taxon>
        <taxon>Hymenoptera</taxon>
        <taxon>Apocrita</taxon>
        <taxon>Aculeata</taxon>
        <taxon>Formicoidea</taxon>
        <taxon>Formicidae</taxon>
        <taxon>Myrmicinae</taxon>
        <taxon>Mycetomoellerius</taxon>
    </lineage>
</organism>
<feature type="domain" description="CCHC-type" evidence="3">
    <location>
        <begin position="247"/>
        <end position="262"/>
    </location>
</feature>
<proteinExistence type="predicted"/>
<dbReference type="EMBL" id="KQ982684">
    <property type="protein sequence ID" value="KYQ52361.1"/>
    <property type="molecule type" value="Genomic_DNA"/>
</dbReference>
<protein>
    <recommendedName>
        <fullName evidence="3">CCHC-type domain-containing protein</fullName>
    </recommendedName>
</protein>
<feature type="compositionally biased region" description="Polar residues" evidence="2">
    <location>
        <begin position="26"/>
        <end position="40"/>
    </location>
</feature>
<dbReference type="PROSITE" id="PS50158">
    <property type="entry name" value="ZF_CCHC"/>
    <property type="match status" value="1"/>
</dbReference>
<feature type="compositionally biased region" description="Basic and acidic residues" evidence="2">
    <location>
        <begin position="7"/>
        <end position="24"/>
    </location>
</feature>
<evidence type="ECO:0000313" key="4">
    <source>
        <dbReference type="EMBL" id="KYQ52361.1"/>
    </source>
</evidence>
<feature type="region of interest" description="Disordered" evidence="2">
    <location>
        <begin position="1"/>
        <end position="75"/>
    </location>
</feature>
<evidence type="ECO:0000256" key="1">
    <source>
        <dbReference type="PROSITE-ProRule" id="PRU00047"/>
    </source>
</evidence>
<accession>A0A151WXG6</accession>
<dbReference type="InterPro" id="IPR001878">
    <property type="entry name" value="Znf_CCHC"/>
</dbReference>
<name>A0A151WXG6_9HYME</name>
<keyword evidence="1" id="KW-0862">Zinc</keyword>
<evidence type="ECO:0000259" key="3">
    <source>
        <dbReference type="PROSITE" id="PS50158"/>
    </source>
</evidence>
<sequence>MEVDGDNLSRKRTLQDRDGKEKGQNEFANPSKRNANTSPEVSPPSKHSAISNYGSHTAGTSAATQQGHDPGNVVLRYSPRDLGPYAVYVYSNNRDNVLYSTLISGIIAKSDIPDITEIKKVGRGKILIEVKTPSAANKLVENPIFPKHNLRAFIPAFKVLRTGVIQDVPQQIDIDSLRSHLESPRAKILDISIIQRLNRRCGKDGKVEYVPSKTIRVKFAGQILPQEVFLYKVRHEVRPFIPRPHICYSCHRMGHISSSCKSTPRCLYCGESKHNDMNGSCHLHEDPPKCINCQRRHWASANICPIVRNRIIVNLAAVENISIADARKIIDSNTPSPHPSGSPKAPRSPDLHNFPYLPRMRTHTESHTPENHNRFELLDEEAADPKYQSYADAIRSSTYISL</sequence>
<evidence type="ECO:0000313" key="5">
    <source>
        <dbReference type="Proteomes" id="UP000075809"/>
    </source>
</evidence>
<reference evidence="4 5" key="1">
    <citation type="submission" date="2015-09" db="EMBL/GenBank/DDBJ databases">
        <title>Trachymyrmex zeteki WGS genome.</title>
        <authorList>
            <person name="Nygaard S."/>
            <person name="Hu H."/>
            <person name="Boomsma J."/>
            <person name="Zhang G."/>
        </authorList>
    </citation>
    <scope>NUCLEOTIDE SEQUENCE [LARGE SCALE GENOMIC DNA]</scope>
    <source>
        <strain evidence="4">Tzet28-1</strain>
        <tissue evidence="4">Whole body</tissue>
    </source>
</reference>
<gene>
    <name evidence="4" type="ORF">ALC60_08524</name>
</gene>
<feature type="region of interest" description="Disordered" evidence="2">
    <location>
        <begin position="330"/>
        <end position="370"/>
    </location>
</feature>
<feature type="compositionally biased region" description="Polar residues" evidence="2">
    <location>
        <begin position="48"/>
        <end position="67"/>
    </location>
</feature>
<evidence type="ECO:0000256" key="2">
    <source>
        <dbReference type="SAM" id="MobiDB-lite"/>
    </source>
</evidence>
<dbReference type="GO" id="GO:0003676">
    <property type="term" value="F:nucleic acid binding"/>
    <property type="evidence" value="ECO:0007669"/>
    <property type="project" value="InterPro"/>
</dbReference>
<dbReference type="AlphaFoldDB" id="A0A151WXG6"/>
<keyword evidence="1" id="KW-0479">Metal-binding</keyword>
<dbReference type="Proteomes" id="UP000075809">
    <property type="component" value="Unassembled WGS sequence"/>
</dbReference>